<dbReference type="PROSITE" id="PS51257">
    <property type="entry name" value="PROKAR_LIPOPROTEIN"/>
    <property type="match status" value="1"/>
</dbReference>
<dbReference type="InterPro" id="IPR006553">
    <property type="entry name" value="Leu-rich_rpt_Cys-con_subtyp"/>
</dbReference>
<dbReference type="PANTHER" id="PTHR13318">
    <property type="entry name" value="PARTNER OF PAIRED, ISOFORM B-RELATED"/>
    <property type="match status" value="1"/>
</dbReference>
<reference evidence="1 2" key="1">
    <citation type="submission" date="2019-05" db="EMBL/GenBank/DDBJ databases">
        <authorList>
            <consortium name="Science for Life Laboratories"/>
        </authorList>
    </citation>
    <scope>NUCLEOTIDE SEQUENCE [LARGE SCALE GENOMIC DNA]</scope>
    <source>
        <strain evidence="1">Soil9</strain>
    </source>
</reference>
<dbReference type="SUPFAM" id="SSF52058">
    <property type="entry name" value="L domain-like"/>
    <property type="match status" value="1"/>
</dbReference>
<gene>
    <name evidence="1" type="ORF">SOIL9_71760</name>
</gene>
<dbReference type="AlphaFoldDB" id="A0A6P2DLT4"/>
<dbReference type="KEGG" id="gms:SOIL9_71760"/>
<dbReference type="Pfam" id="PF13516">
    <property type="entry name" value="LRR_6"/>
    <property type="match status" value="1"/>
</dbReference>
<organism evidence="1 2">
    <name type="scientific">Gemmata massiliana</name>
    <dbReference type="NCBI Taxonomy" id="1210884"/>
    <lineage>
        <taxon>Bacteria</taxon>
        <taxon>Pseudomonadati</taxon>
        <taxon>Planctomycetota</taxon>
        <taxon>Planctomycetia</taxon>
        <taxon>Gemmatales</taxon>
        <taxon>Gemmataceae</taxon>
        <taxon>Gemmata</taxon>
    </lineage>
</organism>
<sequence length="482" mass="50392">MRADQSLPVVALGLVVLVGCGAKESTSSPQDHPAIPLKNDPSVVALPKGQQPIAPIVPLPEQVSVTDADKAKLDELQKQGASVFGPQANGGYIVGIGRDTSAAVLVPLLKGLKCVIELSIENDALTDESVQHLDGIEYLERLSLLRCVNVSGTNFGVLAKLPRLKVLAFVECPLTDAACKPIGRCRKLEEVAFNSSRITDTGLRELSGVPELVSISLYSTPVTGTAFAAPGWAKLRFIEAPNSHFDDTGLEATVGLPALETLDIRATKVTDAGAKYFDRAKKLVDLNLSQTAVGDVGLGAIGKLPALKELHLEETKATDLGVAALGAVRTLRVLNLEKTAVTGTAFAKFAQPSVLRKLNLNGTKFNDAGGAHLTRFTALTNLSLTACPVTDVGLTALGALKKLTNLDLSGTKAGDGAAKLVGTLPELEIASFNETPLTDAGLKDAARGAGLKFLYARDTKVTKRGVIEAGTFARPGVKIDAG</sequence>
<dbReference type="PANTHER" id="PTHR13318:SF190">
    <property type="entry name" value="PARTNER OF PAIRED, ISOFORM B"/>
    <property type="match status" value="1"/>
</dbReference>
<proteinExistence type="predicted"/>
<dbReference type="Proteomes" id="UP000464178">
    <property type="component" value="Chromosome"/>
</dbReference>
<protein>
    <submittedName>
        <fullName evidence="1">Uncharacterized protein</fullName>
    </submittedName>
</protein>
<dbReference type="Gene3D" id="3.80.10.10">
    <property type="entry name" value="Ribonuclease Inhibitor"/>
    <property type="match status" value="3"/>
</dbReference>
<dbReference type="SMART" id="SM00367">
    <property type="entry name" value="LRR_CC"/>
    <property type="match status" value="4"/>
</dbReference>
<dbReference type="GO" id="GO:0031146">
    <property type="term" value="P:SCF-dependent proteasomal ubiquitin-dependent protein catabolic process"/>
    <property type="evidence" value="ECO:0007669"/>
    <property type="project" value="TreeGrafter"/>
</dbReference>
<dbReference type="InterPro" id="IPR001611">
    <property type="entry name" value="Leu-rich_rpt"/>
</dbReference>
<accession>A0A6P2DLT4</accession>
<dbReference type="EMBL" id="LR593886">
    <property type="protein sequence ID" value="VTS03459.1"/>
    <property type="molecule type" value="Genomic_DNA"/>
</dbReference>
<keyword evidence="2" id="KW-1185">Reference proteome</keyword>
<dbReference type="GO" id="GO:0019005">
    <property type="term" value="C:SCF ubiquitin ligase complex"/>
    <property type="evidence" value="ECO:0007669"/>
    <property type="project" value="TreeGrafter"/>
</dbReference>
<name>A0A6P2DLT4_9BACT</name>
<dbReference type="RefSeq" id="WP_162673035.1">
    <property type="nucleotide sequence ID" value="NZ_LR593886.1"/>
</dbReference>
<dbReference type="InterPro" id="IPR032675">
    <property type="entry name" value="LRR_dom_sf"/>
</dbReference>
<evidence type="ECO:0000313" key="2">
    <source>
        <dbReference type="Proteomes" id="UP000464178"/>
    </source>
</evidence>
<evidence type="ECO:0000313" key="1">
    <source>
        <dbReference type="EMBL" id="VTS03459.1"/>
    </source>
</evidence>